<keyword evidence="2" id="KW-1185">Reference proteome</keyword>
<protein>
    <submittedName>
        <fullName evidence="1">Uncharacterized protein</fullName>
    </submittedName>
</protein>
<name>A0A9Q3BVM6_9BASI</name>
<evidence type="ECO:0000313" key="1">
    <source>
        <dbReference type="EMBL" id="MBW0471980.1"/>
    </source>
</evidence>
<comment type="caution">
    <text evidence="1">The sequence shown here is derived from an EMBL/GenBank/DDBJ whole genome shotgun (WGS) entry which is preliminary data.</text>
</comment>
<sequence length="136" mass="15804">MQKFGLLQRHKKIEPDIGVILSKKSKSSINKTLIDDDSYLKLFNHLKKVIPQLRQYYELPHLHNSIVLRKAVFEINYVTWWFGLKVSKHSPNNITYLRKGKGKVEFGEVVHILDLGDDQIHKGPLLMVGWLEAVTE</sequence>
<evidence type="ECO:0000313" key="2">
    <source>
        <dbReference type="Proteomes" id="UP000765509"/>
    </source>
</evidence>
<dbReference type="Proteomes" id="UP000765509">
    <property type="component" value="Unassembled WGS sequence"/>
</dbReference>
<organism evidence="1 2">
    <name type="scientific">Austropuccinia psidii MF-1</name>
    <dbReference type="NCBI Taxonomy" id="1389203"/>
    <lineage>
        <taxon>Eukaryota</taxon>
        <taxon>Fungi</taxon>
        <taxon>Dikarya</taxon>
        <taxon>Basidiomycota</taxon>
        <taxon>Pucciniomycotina</taxon>
        <taxon>Pucciniomycetes</taxon>
        <taxon>Pucciniales</taxon>
        <taxon>Sphaerophragmiaceae</taxon>
        <taxon>Austropuccinia</taxon>
    </lineage>
</organism>
<accession>A0A9Q3BVM6</accession>
<dbReference type="AlphaFoldDB" id="A0A9Q3BVM6"/>
<reference evidence="1" key="1">
    <citation type="submission" date="2021-03" db="EMBL/GenBank/DDBJ databases">
        <title>Draft genome sequence of rust myrtle Austropuccinia psidii MF-1, a brazilian biotype.</title>
        <authorList>
            <person name="Quecine M.C."/>
            <person name="Pachon D.M.R."/>
            <person name="Bonatelli M.L."/>
            <person name="Correr F.H."/>
            <person name="Franceschini L.M."/>
            <person name="Leite T.F."/>
            <person name="Margarido G.R.A."/>
            <person name="Almeida C.A."/>
            <person name="Ferrarezi J.A."/>
            <person name="Labate C.A."/>
        </authorList>
    </citation>
    <scope>NUCLEOTIDE SEQUENCE</scope>
    <source>
        <strain evidence="1">MF-1</strain>
    </source>
</reference>
<proteinExistence type="predicted"/>
<dbReference type="EMBL" id="AVOT02002936">
    <property type="protein sequence ID" value="MBW0471980.1"/>
    <property type="molecule type" value="Genomic_DNA"/>
</dbReference>
<gene>
    <name evidence="1" type="ORF">O181_011695</name>
</gene>
<dbReference type="OrthoDB" id="2505141at2759"/>